<dbReference type="PANTHER" id="PTHR22602">
    <property type="entry name" value="TRANSFERASE CAF17, MITOCHONDRIAL-RELATED"/>
    <property type="match status" value="1"/>
</dbReference>
<reference evidence="5" key="1">
    <citation type="submission" date="2023-10" db="EMBL/GenBank/DDBJ databases">
        <title>Genome assembly of Pristionchus species.</title>
        <authorList>
            <person name="Yoshida K."/>
            <person name="Sommer R.J."/>
        </authorList>
    </citation>
    <scope>NUCLEOTIDE SEQUENCE</scope>
    <source>
        <strain evidence="5">RS5133</strain>
    </source>
</reference>
<dbReference type="GO" id="GO:0016226">
    <property type="term" value="P:iron-sulfur cluster assembly"/>
    <property type="evidence" value="ECO:0007669"/>
    <property type="project" value="TreeGrafter"/>
</dbReference>
<name>A0AAV5WBJ0_9BILA</name>
<feature type="domain" description="CAF17 C-terminal" evidence="4">
    <location>
        <begin position="204"/>
        <end position="269"/>
    </location>
</feature>
<dbReference type="EMBL" id="BTSY01000005">
    <property type="protein sequence ID" value="GMT28908.1"/>
    <property type="molecule type" value="Genomic_DNA"/>
</dbReference>
<dbReference type="GO" id="GO:0005759">
    <property type="term" value="C:mitochondrial matrix"/>
    <property type="evidence" value="ECO:0007669"/>
    <property type="project" value="TreeGrafter"/>
</dbReference>
<evidence type="ECO:0000256" key="1">
    <source>
        <dbReference type="ARBA" id="ARBA00004173"/>
    </source>
</evidence>
<dbReference type="Gene3D" id="3.30.1360.120">
    <property type="entry name" value="Probable tRNA modification gtpase trme, domain 1"/>
    <property type="match status" value="1"/>
</dbReference>
<proteinExistence type="predicted"/>
<evidence type="ECO:0000256" key="3">
    <source>
        <dbReference type="ARBA" id="ARBA00023128"/>
    </source>
</evidence>
<accession>A0AAV5WBJ0</accession>
<dbReference type="Gene3D" id="2.40.30.160">
    <property type="match status" value="1"/>
</dbReference>
<dbReference type="Pfam" id="PF25455">
    <property type="entry name" value="Beta-barrel_CAF17_C"/>
    <property type="match status" value="1"/>
</dbReference>
<evidence type="ECO:0000256" key="2">
    <source>
        <dbReference type="ARBA" id="ARBA00022946"/>
    </source>
</evidence>
<dbReference type="PANTHER" id="PTHR22602:SF0">
    <property type="entry name" value="TRANSFERASE CAF17, MITOCHONDRIAL-RELATED"/>
    <property type="match status" value="1"/>
</dbReference>
<keyword evidence="2" id="KW-0809">Transit peptide</keyword>
<dbReference type="NCBIfam" id="TIGR03317">
    <property type="entry name" value="ygfZ_signature"/>
    <property type="match status" value="1"/>
</dbReference>
<dbReference type="InterPro" id="IPR057460">
    <property type="entry name" value="CAF17_C"/>
</dbReference>
<dbReference type="Proteomes" id="UP001432322">
    <property type="component" value="Unassembled WGS sequence"/>
</dbReference>
<dbReference type="AlphaFoldDB" id="A0AAV5WBJ0"/>
<comment type="subcellular location">
    <subcellularLocation>
        <location evidence="1">Mitochondrion</location>
    </subcellularLocation>
</comment>
<evidence type="ECO:0000313" key="6">
    <source>
        <dbReference type="Proteomes" id="UP001432322"/>
    </source>
</evidence>
<gene>
    <name evidence="5" type="ORF">PFISCL1PPCAC_20205</name>
</gene>
<dbReference type="InterPro" id="IPR017703">
    <property type="entry name" value="YgfZ/GCV_T_CS"/>
</dbReference>
<evidence type="ECO:0000313" key="5">
    <source>
        <dbReference type="EMBL" id="GMT28908.1"/>
    </source>
</evidence>
<protein>
    <recommendedName>
        <fullName evidence="4">CAF17 C-terminal domain-containing protein</fullName>
    </recommendedName>
</protein>
<keyword evidence="3" id="KW-0496">Mitochondrion</keyword>
<dbReference type="InterPro" id="IPR027266">
    <property type="entry name" value="TrmE/GcvT-like"/>
</dbReference>
<feature type="non-terminal residue" evidence="5">
    <location>
        <position position="1"/>
    </location>
</feature>
<sequence>DRCAISFNSTCSFNEMTRLLSSRSLLILKGEQTLQLLQGIVTRDVRILQEKSVAASLILDKNGRIADEIVMRKRENEVLMECASQRRILLKNMLERYRLRKKVTIEESDESVLWSEEREEEDAVIDPRVEALGWRVYRRANGEKEGDEEYREKRYSLGVGEGEELIGLLPWHSNGDLLGQVSANKGCYVGQELTARTATQGLLRRRIVPFTTDSTATGDVLHPDGKKVGKIVASSSSRGLVMLSLSSIDKDLRSSNGISILPSLPNWMKGVDLSKVHV</sequence>
<keyword evidence="6" id="KW-1185">Reference proteome</keyword>
<evidence type="ECO:0000259" key="4">
    <source>
        <dbReference type="Pfam" id="PF25455"/>
    </source>
</evidence>
<organism evidence="5 6">
    <name type="scientific">Pristionchus fissidentatus</name>
    <dbReference type="NCBI Taxonomy" id="1538716"/>
    <lineage>
        <taxon>Eukaryota</taxon>
        <taxon>Metazoa</taxon>
        <taxon>Ecdysozoa</taxon>
        <taxon>Nematoda</taxon>
        <taxon>Chromadorea</taxon>
        <taxon>Rhabditida</taxon>
        <taxon>Rhabditina</taxon>
        <taxon>Diplogasteromorpha</taxon>
        <taxon>Diplogasteroidea</taxon>
        <taxon>Neodiplogasteridae</taxon>
        <taxon>Pristionchus</taxon>
    </lineage>
</organism>
<dbReference type="InterPro" id="IPR045179">
    <property type="entry name" value="YgfZ/GcvT"/>
</dbReference>
<comment type="caution">
    <text evidence="5">The sequence shown here is derived from an EMBL/GenBank/DDBJ whole genome shotgun (WGS) entry which is preliminary data.</text>
</comment>
<dbReference type="SUPFAM" id="SSF103025">
    <property type="entry name" value="Folate-binding domain"/>
    <property type="match status" value="1"/>
</dbReference>